<organism evidence="1">
    <name type="scientific">Tetraselmis sp. GSL018</name>
    <dbReference type="NCBI Taxonomy" id="582737"/>
    <lineage>
        <taxon>Eukaryota</taxon>
        <taxon>Viridiplantae</taxon>
        <taxon>Chlorophyta</taxon>
        <taxon>core chlorophytes</taxon>
        <taxon>Chlorodendrophyceae</taxon>
        <taxon>Chlorodendrales</taxon>
        <taxon>Chlorodendraceae</taxon>
        <taxon>Tetraselmis</taxon>
    </lineage>
</organism>
<sequence>TFVPFVRDFELDYCVVLENIMDPDHGLFAHQSKGFDFYTASDKYPQRVTEESDGISWKIEASVPAANKLTWEAGTAKEELPAACTFEGPDGKKET</sequence>
<proteinExistence type="predicted"/>
<dbReference type="AlphaFoldDB" id="A0A061RLJ8"/>
<evidence type="ECO:0000313" key="1">
    <source>
        <dbReference type="EMBL" id="JAC73802.1"/>
    </source>
</evidence>
<gene>
    <name evidence="1" type="ORF">TSPGSL018_27785</name>
</gene>
<accession>A0A061RLJ8</accession>
<name>A0A061RLJ8_9CHLO</name>
<feature type="non-terminal residue" evidence="1">
    <location>
        <position position="95"/>
    </location>
</feature>
<feature type="non-terminal residue" evidence="1">
    <location>
        <position position="1"/>
    </location>
</feature>
<reference evidence="1" key="1">
    <citation type="submission" date="2014-05" db="EMBL/GenBank/DDBJ databases">
        <title>The transcriptome of the halophilic microalga Tetraselmis sp. GSL018 isolated from the Great Salt Lake, Utah.</title>
        <authorList>
            <person name="Jinkerson R.E."/>
            <person name="D'Adamo S."/>
            <person name="Posewitz M.C."/>
        </authorList>
    </citation>
    <scope>NUCLEOTIDE SEQUENCE</scope>
    <source>
        <strain evidence="1">GSL018</strain>
    </source>
</reference>
<dbReference type="EMBL" id="GBEZ01012052">
    <property type="protein sequence ID" value="JAC73802.1"/>
    <property type="molecule type" value="Transcribed_RNA"/>
</dbReference>
<protein>
    <submittedName>
        <fullName evidence="1">Uncharacterized protein</fullName>
    </submittedName>
</protein>